<keyword evidence="3" id="KW-1185">Reference proteome</keyword>
<sequence length="1145" mass="124982">MGLLIINHSNKMKKAIITFSTFLLMLCASLNVQGQINRTLETKVADILAQLPTKELKHSDKLMEEIIGLGAEGILQFTNMLVPLGTGDDTKARYAIQSLAIYSGGKQGKITGGVVEQALLKALKNTSNDEVKTFLIDRLIYCGSNASVVLVSSYLQDDVVYAPALSVLTTIGTLEAAKAIMDVTKSAGTTEQPAFVEALGRLQYAPSIALLEQLADSGSKAVSKQALAALAEIASVNSKSVLISAVKKSNFDLDTSNSIIALIRYGQRLKEEGKRALSIEIGNLLLDNCSSEEQLHFRFAGVQMLRDAQGSAAINMMLKEAKHQNTKYVASVLEAASNNLTQAEVVKWVKAYKKASVDTKPLLIRMLGERSEALVYEKCILMAVKDTNETVRIAGIKALTSRDKNKALSVLFQSLKQASSPQEYTAIQETLLKIVDSKDAQLLADKLNGANDNGKRVLINVLAARNATSQFSAIEGLVNTTNTDLKGAIYAAMPSVASIDKLPQLLGFLSETNNAGDLVNIQKAIIKVLNADEGLNTTKIYQAYQSFSDKSKLVPILSAISSNTALKLVSEQLSSGNTEEKISALDALANWKNNDALPLLFQTAKTASTGEVRSKAYTQYLSKAGESDFPSAQKLLLVRKLVPYSTTVQENKQIIMAAGKIKTFLSLVFVSEFLDNKDLLITASNAAIQIALPTPGVQNGLSGDAVRDIVSKSVDNLTGTDSQYIKIDVKEFLDNMPSIKGFVSIFNGKDLEGWEGLLENPIARGKMSRRALAKAQEKANAQMMRDWFVKDGVIGFKGEGYNNICTIKDYGDFEMLVDWKITKGGDSGIYLRGTPQVQIWDTALIEEGAQVGSGGLYNNQKNVSIPLVVADNLIDEWNTFQIKMVGERVTVHLNGVLVTDNVVLENYWDRENPIFSKEAIELQAHGEDLGFRNVYVREIPSGDVLLSQEERDTGFISLFNGKDLDHWVGNKTDYLAENNELVVRPKRGGHGNLYTAEEYSDFTFRFDFKLTPGANNGLGIHAPLEGDVAYVGKELQILDNTASIYANLKPYQYHGSVYGIIASKRGYLNPVGEWNSQEVVVNGDNIKITLNGTVIMDGNIKEASKNGTADHTDHPGLKRNKGHIAFLGHGSELEFRNIRIKNLNK</sequence>
<accession>A0A1T4ZQM6</accession>
<dbReference type="Pfam" id="PF06439">
    <property type="entry name" value="3keto-disac_hyd"/>
    <property type="match status" value="2"/>
</dbReference>
<feature type="domain" description="3-keto-alpha-glucoside-1,2-lyase/3-keto-2-hydroxy-glucal hydratase" evidence="1">
    <location>
        <begin position="954"/>
        <end position="1141"/>
    </location>
</feature>
<proteinExistence type="predicted"/>
<name>A0A1T4ZQM6_9FLAO</name>
<evidence type="ECO:0000313" key="2">
    <source>
        <dbReference type="EMBL" id="SKB25000.1"/>
    </source>
</evidence>
<gene>
    <name evidence="2" type="ORF">SAMN05660866_00129</name>
</gene>
<dbReference type="InterPro" id="IPR011989">
    <property type="entry name" value="ARM-like"/>
</dbReference>
<dbReference type="Gene3D" id="1.25.10.10">
    <property type="entry name" value="Leucine-rich Repeat Variant"/>
    <property type="match status" value="1"/>
</dbReference>
<evidence type="ECO:0000313" key="3">
    <source>
        <dbReference type="Proteomes" id="UP000190339"/>
    </source>
</evidence>
<dbReference type="Proteomes" id="UP000190339">
    <property type="component" value="Unassembled WGS sequence"/>
</dbReference>
<dbReference type="AlphaFoldDB" id="A0A1T4ZQM6"/>
<organism evidence="2 3">
    <name type="scientific">Maribacter arcticus</name>
    <dbReference type="NCBI Taxonomy" id="561365"/>
    <lineage>
        <taxon>Bacteria</taxon>
        <taxon>Pseudomonadati</taxon>
        <taxon>Bacteroidota</taxon>
        <taxon>Flavobacteriia</taxon>
        <taxon>Flavobacteriales</taxon>
        <taxon>Flavobacteriaceae</taxon>
        <taxon>Maribacter</taxon>
    </lineage>
</organism>
<dbReference type="GO" id="GO:0016787">
    <property type="term" value="F:hydrolase activity"/>
    <property type="evidence" value="ECO:0007669"/>
    <property type="project" value="InterPro"/>
</dbReference>
<dbReference type="InterPro" id="IPR010496">
    <property type="entry name" value="AL/BT2_dom"/>
</dbReference>
<dbReference type="Gene3D" id="2.60.120.560">
    <property type="entry name" value="Exo-inulinase, domain 1"/>
    <property type="match status" value="2"/>
</dbReference>
<evidence type="ECO:0000259" key="1">
    <source>
        <dbReference type="Pfam" id="PF06439"/>
    </source>
</evidence>
<feature type="domain" description="3-keto-alpha-glucoside-1,2-lyase/3-keto-2-hydroxy-glucal hydratase" evidence="1">
    <location>
        <begin position="741"/>
        <end position="937"/>
    </location>
</feature>
<dbReference type="STRING" id="561365.SAMN05660866_00129"/>
<dbReference type="InterPro" id="IPR016024">
    <property type="entry name" value="ARM-type_fold"/>
</dbReference>
<dbReference type="SUPFAM" id="SSF48371">
    <property type="entry name" value="ARM repeat"/>
    <property type="match status" value="2"/>
</dbReference>
<reference evidence="3" key="1">
    <citation type="submission" date="2017-02" db="EMBL/GenBank/DDBJ databases">
        <authorList>
            <person name="Varghese N."/>
            <person name="Submissions S."/>
        </authorList>
    </citation>
    <scope>NUCLEOTIDE SEQUENCE [LARGE SCALE GENOMIC DNA]</scope>
    <source>
        <strain evidence="3">DSM 23546</strain>
    </source>
</reference>
<dbReference type="EMBL" id="FUYL01000001">
    <property type="protein sequence ID" value="SKB25000.1"/>
    <property type="molecule type" value="Genomic_DNA"/>
</dbReference>
<protein>
    <recommendedName>
        <fullName evidence="1">3-keto-alpha-glucoside-1,2-lyase/3-keto-2-hydroxy-glucal hydratase domain-containing protein</fullName>
    </recommendedName>
</protein>